<comment type="caution">
    <text evidence="2">The sequence shown here is derived from an EMBL/GenBank/DDBJ whole genome shotgun (WGS) entry which is preliminary data.</text>
</comment>
<sequence>MENIASNFISLLIPFLMIAIGIVHKIKAPKKINHFYGYRTFRSMASQKAWDHAQKLLGYYSIRFGICNIAIAIFLLYILPFSLDVVTLINMGLSMVFLFIPIFFIQKNLKRNFQ</sequence>
<keyword evidence="1" id="KW-1133">Transmembrane helix</keyword>
<keyword evidence="1" id="KW-0472">Membrane</keyword>
<dbReference type="RefSeq" id="WP_087999151.1">
    <property type="nucleotide sequence ID" value="NZ_BMHB01000001.1"/>
</dbReference>
<accession>A0A8J3ACZ1</accession>
<evidence type="ECO:0008006" key="4">
    <source>
        <dbReference type="Google" id="ProtNLM"/>
    </source>
</evidence>
<keyword evidence="1" id="KW-0812">Transmembrane</keyword>
<dbReference type="Pfam" id="PF13630">
    <property type="entry name" value="SdpI"/>
    <property type="match status" value="1"/>
</dbReference>
<dbReference type="InterPro" id="IPR025962">
    <property type="entry name" value="SdpI/YhfL"/>
</dbReference>
<proteinExistence type="predicted"/>
<evidence type="ECO:0000313" key="2">
    <source>
        <dbReference type="EMBL" id="GGI11701.1"/>
    </source>
</evidence>
<keyword evidence="3" id="KW-1185">Reference proteome</keyword>
<dbReference type="AlphaFoldDB" id="A0A8J3ACZ1"/>
<reference evidence="3" key="1">
    <citation type="journal article" date="2019" name="Int. J. Syst. Evol. Microbiol.">
        <title>The Global Catalogue of Microorganisms (GCM) 10K type strain sequencing project: providing services to taxonomists for standard genome sequencing and annotation.</title>
        <authorList>
            <consortium name="The Broad Institute Genomics Platform"/>
            <consortium name="The Broad Institute Genome Sequencing Center for Infectious Disease"/>
            <person name="Wu L."/>
            <person name="Ma J."/>
        </authorList>
    </citation>
    <scope>NUCLEOTIDE SEQUENCE [LARGE SCALE GENOMIC DNA]</scope>
    <source>
        <strain evidence="3">CGMCC 1.14993</strain>
    </source>
</reference>
<dbReference type="EMBL" id="BMHB01000001">
    <property type="protein sequence ID" value="GGI11701.1"/>
    <property type="molecule type" value="Genomic_DNA"/>
</dbReference>
<gene>
    <name evidence="2" type="ORF">GCM10007380_09160</name>
</gene>
<evidence type="ECO:0000313" key="3">
    <source>
        <dbReference type="Proteomes" id="UP000626244"/>
    </source>
</evidence>
<feature type="transmembrane region" description="Helical" evidence="1">
    <location>
        <begin position="6"/>
        <end position="23"/>
    </location>
</feature>
<name>A0A8J3ACZ1_9BACI</name>
<feature type="transmembrane region" description="Helical" evidence="1">
    <location>
        <begin position="85"/>
        <end position="105"/>
    </location>
</feature>
<feature type="transmembrane region" description="Helical" evidence="1">
    <location>
        <begin position="57"/>
        <end position="79"/>
    </location>
</feature>
<evidence type="ECO:0000256" key="1">
    <source>
        <dbReference type="SAM" id="Phobius"/>
    </source>
</evidence>
<dbReference type="OrthoDB" id="3173919at2"/>
<dbReference type="Proteomes" id="UP000626244">
    <property type="component" value="Unassembled WGS sequence"/>
</dbReference>
<protein>
    <recommendedName>
        <fullName evidence="4">SdpI family protein</fullName>
    </recommendedName>
</protein>
<organism evidence="2 3">
    <name type="scientific">Gottfriedia solisilvae</name>
    <dbReference type="NCBI Taxonomy" id="1516104"/>
    <lineage>
        <taxon>Bacteria</taxon>
        <taxon>Bacillati</taxon>
        <taxon>Bacillota</taxon>
        <taxon>Bacilli</taxon>
        <taxon>Bacillales</taxon>
        <taxon>Bacillaceae</taxon>
        <taxon>Gottfriedia</taxon>
    </lineage>
</organism>